<evidence type="ECO:0000256" key="1">
    <source>
        <dbReference type="SAM" id="MobiDB-lite"/>
    </source>
</evidence>
<name>A0A1R3K1C8_9ROSI</name>
<dbReference type="EMBL" id="AWUE01014896">
    <property type="protein sequence ID" value="OMP00883.1"/>
    <property type="molecule type" value="Genomic_DNA"/>
</dbReference>
<proteinExistence type="predicted"/>
<protein>
    <submittedName>
        <fullName evidence="2">Uncharacterized protein</fullName>
    </submittedName>
</protein>
<keyword evidence="3" id="KW-1185">Reference proteome</keyword>
<dbReference type="PANTHER" id="PTHR47481">
    <property type="match status" value="1"/>
</dbReference>
<comment type="caution">
    <text evidence="2">The sequence shown here is derived from an EMBL/GenBank/DDBJ whole genome shotgun (WGS) entry which is preliminary data.</text>
</comment>
<gene>
    <name evidence="2" type="ORF">COLO4_12289</name>
</gene>
<accession>A0A1R3K1C8</accession>
<feature type="compositionally biased region" description="Basic and acidic residues" evidence="1">
    <location>
        <begin position="37"/>
        <end position="69"/>
    </location>
</feature>
<evidence type="ECO:0000313" key="2">
    <source>
        <dbReference type="EMBL" id="OMP00883.1"/>
    </source>
</evidence>
<evidence type="ECO:0000313" key="3">
    <source>
        <dbReference type="Proteomes" id="UP000187203"/>
    </source>
</evidence>
<dbReference type="Proteomes" id="UP000187203">
    <property type="component" value="Unassembled WGS sequence"/>
</dbReference>
<sequence>MMMIEAGDCQSLLNNFKIRRWTKDAKIIVHKHNVVSSEHDDTGTESTFRNHEASNVDKDSHNHDHKDSIDTEQEDGANPIELPKSKLFDDDNNDDVVECKKGSNKSSTDGYTKFGSAQLDALLFRLGLYGYVDGSSTPPSTEITRCDALIPNLAYILWKRQDKLILHAILTSTSDAILPYISSSTTSKQAWDTLHKTFANKNRSRVIALNDQLSSLKRENQAVGTYLHAMKSLADELRMAGSAIDDYDLILHILKGVGAEYNDLTAAIHVRETPISFDELHATFSTHELLLRQQDAAISDISIPTTNFARRFPHQGSRNTCHYRNHSNQRSFNDNKRQIFPSSSFWPAHCLSTF</sequence>
<reference evidence="3" key="1">
    <citation type="submission" date="2013-09" db="EMBL/GenBank/DDBJ databases">
        <title>Corchorus olitorius genome sequencing.</title>
        <authorList>
            <person name="Alam M."/>
            <person name="Haque M.S."/>
            <person name="Islam M.S."/>
            <person name="Emdad E.M."/>
            <person name="Islam M.M."/>
            <person name="Ahmed B."/>
            <person name="Halim A."/>
            <person name="Hossen Q.M.M."/>
            <person name="Hossain M.Z."/>
            <person name="Ahmed R."/>
            <person name="Khan M.M."/>
            <person name="Islam R."/>
            <person name="Rashid M.M."/>
            <person name="Khan S.A."/>
            <person name="Rahman M.S."/>
            <person name="Alam M."/>
            <person name="Yahiya A.S."/>
            <person name="Khan M.S."/>
            <person name="Azam M.S."/>
            <person name="Haque T."/>
            <person name="Lashkar M.Z.H."/>
            <person name="Akhand A.I."/>
            <person name="Morshed G."/>
            <person name="Roy S."/>
            <person name="Uddin K.S."/>
            <person name="Rabeya T."/>
            <person name="Hossain A.S."/>
            <person name="Chowdhury A."/>
            <person name="Snigdha A.R."/>
            <person name="Mortoza M.S."/>
            <person name="Matin S.A."/>
            <person name="Hoque S.M.E."/>
            <person name="Islam M.K."/>
            <person name="Roy D.K."/>
            <person name="Haider R."/>
            <person name="Moosa M.M."/>
            <person name="Elias S.M."/>
            <person name="Hasan A.M."/>
            <person name="Jahan S."/>
            <person name="Shafiuddin M."/>
            <person name="Mahmood N."/>
            <person name="Shommy N.S."/>
        </authorList>
    </citation>
    <scope>NUCLEOTIDE SEQUENCE [LARGE SCALE GENOMIC DNA]</scope>
    <source>
        <strain evidence="3">cv. O-4</strain>
    </source>
</reference>
<dbReference type="AlphaFoldDB" id="A0A1R3K1C8"/>
<dbReference type="PANTHER" id="PTHR47481:SF21">
    <property type="entry name" value="BASIC-LEUCINE ZIPPER TRANSCRIPTION FACTOR Q-RELATED"/>
    <property type="match status" value="1"/>
</dbReference>
<organism evidence="2 3">
    <name type="scientific">Corchorus olitorius</name>
    <dbReference type="NCBI Taxonomy" id="93759"/>
    <lineage>
        <taxon>Eukaryota</taxon>
        <taxon>Viridiplantae</taxon>
        <taxon>Streptophyta</taxon>
        <taxon>Embryophyta</taxon>
        <taxon>Tracheophyta</taxon>
        <taxon>Spermatophyta</taxon>
        <taxon>Magnoliopsida</taxon>
        <taxon>eudicotyledons</taxon>
        <taxon>Gunneridae</taxon>
        <taxon>Pentapetalae</taxon>
        <taxon>rosids</taxon>
        <taxon>malvids</taxon>
        <taxon>Malvales</taxon>
        <taxon>Malvaceae</taxon>
        <taxon>Grewioideae</taxon>
        <taxon>Apeibeae</taxon>
        <taxon>Corchorus</taxon>
    </lineage>
</organism>
<dbReference type="OrthoDB" id="1002589at2759"/>
<dbReference type="STRING" id="93759.A0A1R3K1C8"/>
<dbReference type="Pfam" id="PF14223">
    <property type="entry name" value="Retrotran_gag_2"/>
    <property type="match status" value="1"/>
</dbReference>
<feature type="region of interest" description="Disordered" evidence="1">
    <location>
        <begin position="36"/>
        <end position="91"/>
    </location>
</feature>